<evidence type="ECO:0000313" key="3">
    <source>
        <dbReference type="Proteomes" id="UP000076586"/>
    </source>
</evidence>
<dbReference type="PANTHER" id="PTHR36121">
    <property type="entry name" value="PROTEIN SXY"/>
    <property type="match status" value="1"/>
</dbReference>
<dbReference type="Pfam" id="PF04994">
    <property type="entry name" value="TfoX_C"/>
    <property type="match status" value="1"/>
</dbReference>
<accession>A0A170Z4I2</accession>
<organism evidence="2 3">
    <name type="scientific">Paludibacter jiangxiensis</name>
    <dbReference type="NCBI Taxonomy" id="681398"/>
    <lineage>
        <taxon>Bacteria</taxon>
        <taxon>Pseudomonadati</taxon>
        <taxon>Bacteroidota</taxon>
        <taxon>Bacteroidia</taxon>
        <taxon>Bacteroidales</taxon>
        <taxon>Paludibacteraceae</taxon>
        <taxon>Paludibacter</taxon>
    </lineage>
</organism>
<reference evidence="3" key="2">
    <citation type="journal article" date="2017" name="Genome Announc.">
        <title>Draft genome sequence of Paludibacter jiangxiensis NM7(T), a propionate-producing fermentative bacterium.</title>
        <authorList>
            <person name="Qiu Y.-L."/>
            <person name="Tourlousse D.M."/>
            <person name="Matsuura N."/>
            <person name="Ohashi A."/>
            <person name="Sekiguchi Y."/>
        </authorList>
    </citation>
    <scope>NUCLEOTIDE SEQUENCE [LARGE SCALE GENOMIC DNA]</scope>
    <source>
        <strain evidence="3">NM7</strain>
    </source>
</reference>
<protein>
    <submittedName>
        <fullName evidence="2">TfoX C-terminal domain-containing protein</fullName>
    </submittedName>
</protein>
<dbReference type="STRING" id="681398.PJIAN_1917"/>
<reference evidence="3" key="1">
    <citation type="submission" date="2016-04" db="EMBL/GenBank/DDBJ databases">
        <title>Draft genome sequence of Paludibacter jiangxiensis strain NM7.</title>
        <authorList>
            <person name="Qiu Y."/>
            <person name="Matsuura N."/>
            <person name="Ohashi A."/>
            <person name="Tourlousse M.D."/>
            <person name="Sekiguchi Y."/>
        </authorList>
    </citation>
    <scope>NUCLEOTIDE SEQUENCE [LARGE SCALE GENOMIC DNA]</scope>
    <source>
        <strain evidence="3">NM7</strain>
    </source>
</reference>
<dbReference type="Gene3D" id="1.10.150.20">
    <property type="entry name" value="5' to 3' exonuclease, C-terminal subdomain"/>
    <property type="match status" value="1"/>
</dbReference>
<dbReference type="AlphaFoldDB" id="A0A170Z4I2"/>
<name>A0A170Z4I2_9BACT</name>
<dbReference type="InterPro" id="IPR007077">
    <property type="entry name" value="TfoX_C"/>
</dbReference>
<dbReference type="PANTHER" id="PTHR36121:SF1">
    <property type="entry name" value="PROTEIN SXY"/>
    <property type="match status" value="1"/>
</dbReference>
<dbReference type="InterPro" id="IPR047525">
    <property type="entry name" value="TfoX-like"/>
</dbReference>
<evidence type="ECO:0000313" key="2">
    <source>
        <dbReference type="EMBL" id="GAT62324.1"/>
    </source>
</evidence>
<dbReference type="EMBL" id="BDCR01000001">
    <property type="protein sequence ID" value="GAT62324.1"/>
    <property type="molecule type" value="Genomic_DNA"/>
</dbReference>
<evidence type="ECO:0000259" key="1">
    <source>
        <dbReference type="Pfam" id="PF04994"/>
    </source>
</evidence>
<proteinExistence type="predicted"/>
<feature type="domain" description="TfoX C-terminal" evidence="1">
    <location>
        <begin position="27"/>
        <end position="105"/>
    </location>
</feature>
<keyword evidence="3" id="KW-1185">Reference proteome</keyword>
<sequence length="116" mass="13475">MKFEINWARRYKVRFVASRLFFYLYRMENELAKQVNIGKVVADKLNEVGISTPEELRALGSKQAFLRLQTVDSGACLHELMALEGAIRGIRKYDLPEEVKADLKRFHQLSQKNLSE</sequence>
<dbReference type="Proteomes" id="UP000076586">
    <property type="component" value="Unassembled WGS sequence"/>
</dbReference>
<comment type="caution">
    <text evidence="2">The sequence shown here is derived from an EMBL/GenBank/DDBJ whole genome shotgun (WGS) entry which is preliminary data.</text>
</comment>
<gene>
    <name evidence="2" type="ORF">PJIAN_1917</name>
</gene>